<evidence type="ECO:0000313" key="3">
    <source>
        <dbReference type="Proteomes" id="UP000056450"/>
    </source>
</evidence>
<reference evidence="2 3" key="1">
    <citation type="submission" date="2015-11" db="EMBL/GenBank/DDBJ databases">
        <title>Expanding the genomic diversity of Burkholderia species for the development of highly accurate diagnostics.</title>
        <authorList>
            <person name="Sahl J."/>
            <person name="Keim P."/>
            <person name="Wagner D."/>
        </authorList>
    </citation>
    <scope>NUCLEOTIDE SEQUENCE [LARGE SCALE GENOMIC DNA]</scope>
    <source>
        <strain evidence="2 3">RF32-BP12</strain>
    </source>
</reference>
<protein>
    <submittedName>
        <fullName evidence="2">Uncharacterized protein</fullName>
    </submittedName>
</protein>
<dbReference type="Proteomes" id="UP000056450">
    <property type="component" value="Unassembled WGS sequence"/>
</dbReference>
<proteinExistence type="predicted"/>
<gene>
    <name evidence="2" type="ORF">WI41_07850</name>
</gene>
<dbReference type="AlphaFoldDB" id="A0AAP1C830"/>
<feature type="compositionally biased region" description="Basic residues" evidence="1">
    <location>
        <begin position="13"/>
        <end position="32"/>
    </location>
</feature>
<accession>A0AAP1C830</accession>
<feature type="region of interest" description="Disordered" evidence="1">
    <location>
        <begin position="1"/>
        <end position="33"/>
    </location>
</feature>
<evidence type="ECO:0000256" key="1">
    <source>
        <dbReference type="SAM" id="MobiDB-lite"/>
    </source>
</evidence>
<dbReference type="EMBL" id="LOTQ01000004">
    <property type="protein sequence ID" value="KVA11291.1"/>
    <property type="molecule type" value="Genomic_DNA"/>
</dbReference>
<sequence>MPASYEGSWGGKAGRRQRRARSGVGPHRRQRPRACAFGRHQGKRRLAAAFVVERRGARTQGRAALAQRGHDG</sequence>
<evidence type="ECO:0000313" key="2">
    <source>
        <dbReference type="EMBL" id="KVA11291.1"/>
    </source>
</evidence>
<name>A0AAP1C830_9BURK</name>
<organism evidence="2 3">
    <name type="scientific">Burkholderia latens</name>
    <dbReference type="NCBI Taxonomy" id="488446"/>
    <lineage>
        <taxon>Bacteria</taxon>
        <taxon>Pseudomonadati</taxon>
        <taxon>Pseudomonadota</taxon>
        <taxon>Betaproteobacteria</taxon>
        <taxon>Burkholderiales</taxon>
        <taxon>Burkholderiaceae</taxon>
        <taxon>Burkholderia</taxon>
        <taxon>Burkholderia cepacia complex</taxon>
    </lineage>
</organism>
<comment type="caution">
    <text evidence="2">The sequence shown here is derived from an EMBL/GenBank/DDBJ whole genome shotgun (WGS) entry which is preliminary data.</text>
</comment>